<evidence type="ECO:0000313" key="2">
    <source>
        <dbReference type="EMBL" id="EOT63537.1"/>
    </source>
</evidence>
<dbReference type="eggNOG" id="ENOG5032MQD">
    <property type="taxonomic scope" value="Bacteria"/>
</dbReference>
<comment type="caution">
    <text evidence="1">The sequence shown here is derived from an EMBL/GenBank/DDBJ whole genome shotgun (WGS) entry which is preliminary data.</text>
</comment>
<accession>R2NXL4</accession>
<dbReference type="EMBL" id="AJAK01000017">
    <property type="protein sequence ID" value="EOH76762.1"/>
    <property type="molecule type" value="Genomic_DNA"/>
</dbReference>
<evidence type="ECO:0000313" key="1">
    <source>
        <dbReference type="EMBL" id="EOH76762.1"/>
    </source>
</evidence>
<dbReference type="OrthoDB" id="2194618at2"/>
<dbReference type="RefSeq" id="WP_010741252.1">
    <property type="nucleotide sequence ID" value="NZ_KB946250.1"/>
</dbReference>
<dbReference type="AlphaFoldDB" id="R2NXL4"/>
<gene>
    <name evidence="2" type="ORF">I585_04367</name>
    <name evidence="1" type="ORF">UAI_02437</name>
</gene>
<evidence type="ECO:0000313" key="3">
    <source>
        <dbReference type="Proteomes" id="UP000013783"/>
    </source>
</evidence>
<organism evidence="1 3">
    <name type="scientific">Enterococcus malodoratus ATCC 43197</name>
    <dbReference type="NCBI Taxonomy" id="1158601"/>
    <lineage>
        <taxon>Bacteria</taxon>
        <taxon>Bacillati</taxon>
        <taxon>Bacillota</taxon>
        <taxon>Bacilli</taxon>
        <taxon>Lactobacillales</taxon>
        <taxon>Enterococcaceae</taxon>
        <taxon>Enterococcus</taxon>
    </lineage>
</organism>
<name>R2NXL4_9ENTE</name>
<proteinExistence type="predicted"/>
<reference evidence="2 4" key="2">
    <citation type="submission" date="2013-03" db="EMBL/GenBank/DDBJ databases">
        <title>The Genome Sequence of Enterococcus malodoratus ATCC_43197 (PacBio/Illumina hybrid assembly).</title>
        <authorList>
            <consortium name="The Broad Institute Genomics Platform"/>
            <consortium name="The Broad Institute Genome Sequencing Center for Infectious Disease"/>
            <person name="Earl A."/>
            <person name="Russ C."/>
            <person name="Gilmore M."/>
            <person name="Surin D."/>
            <person name="Walker B."/>
            <person name="Young S."/>
            <person name="Zeng Q."/>
            <person name="Gargeya S."/>
            <person name="Fitzgerald M."/>
            <person name="Haas B."/>
            <person name="Abouelleil A."/>
            <person name="Allen A.W."/>
            <person name="Alvarado L."/>
            <person name="Arachchi H.M."/>
            <person name="Berlin A.M."/>
            <person name="Chapman S.B."/>
            <person name="Gainer-Dewar J."/>
            <person name="Goldberg J."/>
            <person name="Griggs A."/>
            <person name="Gujja S."/>
            <person name="Hansen M."/>
            <person name="Howarth C."/>
            <person name="Imamovic A."/>
            <person name="Ireland A."/>
            <person name="Larimer J."/>
            <person name="McCowan C."/>
            <person name="Murphy C."/>
            <person name="Pearson M."/>
            <person name="Poon T.W."/>
            <person name="Priest M."/>
            <person name="Roberts A."/>
            <person name="Saif S."/>
            <person name="Shea T."/>
            <person name="Sisk P."/>
            <person name="Sykes S."/>
            <person name="Wortman J."/>
            <person name="Nusbaum C."/>
            <person name="Birren B."/>
        </authorList>
    </citation>
    <scope>NUCLEOTIDE SEQUENCE [LARGE SCALE GENOMIC DNA]</scope>
    <source>
        <strain evidence="2 4">ATCC 43197</strain>
    </source>
</reference>
<dbReference type="EMBL" id="ASWA01000005">
    <property type="protein sequence ID" value="EOT63537.1"/>
    <property type="molecule type" value="Genomic_DNA"/>
</dbReference>
<dbReference type="PATRIC" id="fig|1158601.3.peg.2397"/>
<reference evidence="1 3" key="1">
    <citation type="submission" date="2013-02" db="EMBL/GenBank/DDBJ databases">
        <title>The Genome Sequence of Enterococcus malodoratus ATCC_43197.</title>
        <authorList>
            <consortium name="The Broad Institute Genome Sequencing Platform"/>
            <consortium name="The Broad Institute Genome Sequencing Center for Infectious Disease"/>
            <person name="Earl A.M."/>
            <person name="Gilmore M.S."/>
            <person name="Lebreton F."/>
            <person name="Walker B."/>
            <person name="Young S.K."/>
            <person name="Zeng Q."/>
            <person name="Gargeya S."/>
            <person name="Fitzgerald M."/>
            <person name="Haas B."/>
            <person name="Abouelleil A."/>
            <person name="Alvarado L."/>
            <person name="Arachchi H.M."/>
            <person name="Berlin A.M."/>
            <person name="Chapman S.B."/>
            <person name="Dewar J."/>
            <person name="Goldberg J."/>
            <person name="Griggs A."/>
            <person name="Gujja S."/>
            <person name="Hansen M."/>
            <person name="Howarth C."/>
            <person name="Imamovic A."/>
            <person name="Larimer J."/>
            <person name="McCowan C."/>
            <person name="Murphy C."/>
            <person name="Neiman D."/>
            <person name="Pearson M."/>
            <person name="Priest M."/>
            <person name="Roberts A."/>
            <person name="Saif S."/>
            <person name="Shea T."/>
            <person name="Sisk P."/>
            <person name="Sykes S."/>
            <person name="Wortman J."/>
            <person name="Nusbaum C."/>
            <person name="Birren B."/>
        </authorList>
    </citation>
    <scope>NUCLEOTIDE SEQUENCE [LARGE SCALE GENOMIC DNA]</scope>
    <source>
        <strain evidence="1 3">ATCC 43197</strain>
    </source>
</reference>
<keyword evidence="4" id="KW-1185">Reference proteome</keyword>
<dbReference type="STRING" id="71451.RV07_GL003420"/>
<sequence length="92" mass="10590">MNSVVEITDMLGIDYYYVSVAIVGNTLLLEKPKGMVAKNIKRRINLSEIDDVCIIQEKGVSKFAIFYDRNWYTFIDYGNHVVSYLKEALVFS</sequence>
<dbReference type="Proteomes" id="UP000014148">
    <property type="component" value="Unassembled WGS sequence"/>
</dbReference>
<protein>
    <submittedName>
        <fullName evidence="1">Uncharacterized protein</fullName>
    </submittedName>
</protein>
<dbReference type="Proteomes" id="UP000013783">
    <property type="component" value="Unassembled WGS sequence"/>
</dbReference>
<evidence type="ECO:0000313" key="4">
    <source>
        <dbReference type="Proteomes" id="UP000014148"/>
    </source>
</evidence>